<dbReference type="InterPro" id="IPR008972">
    <property type="entry name" value="Cupredoxin"/>
</dbReference>
<name>A0A7Y6A1Y0_9CELL</name>
<protein>
    <submittedName>
        <fullName evidence="3">Multicopper oxidase domain-containing protein</fullName>
    </submittedName>
</protein>
<organism evidence="3 4">
    <name type="scientific">Cellulomonas humilata</name>
    <dbReference type="NCBI Taxonomy" id="144055"/>
    <lineage>
        <taxon>Bacteria</taxon>
        <taxon>Bacillati</taxon>
        <taxon>Actinomycetota</taxon>
        <taxon>Actinomycetes</taxon>
        <taxon>Micrococcales</taxon>
        <taxon>Cellulomonadaceae</taxon>
        <taxon>Cellulomonas</taxon>
    </lineage>
</organism>
<dbReference type="SUPFAM" id="SSF49503">
    <property type="entry name" value="Cupredoxins"/>
    <property type="match status" value="1"/>
</dbReference>
<dbReference type="Gene3D" id="2.60.40.420">
    <property type="entry name" value="Cupredoxins - blue copper proteins"/>
    <property type="match status" value="1"/>
</dbReference>
<dbReference type="InterPro" id="IPR011707">
    <property type="entry name" value="Cu-oxidase-like_N"/>
</dbReference>
<evidence type="ECO:0000313" key="3">
    <source>
        <dbReference type="EMBL" id="NUU16999.1"/>
    </source>
</evidence>
<dbReference type="Pfam" id="PF07732">
    <property type="entry name" value="Cu-oxidase_3"/>
    <property type="match status" value="1"/>
</dbReference>
<dbReference type="Proteomes" id="UP000565724">
    <property type="component" value="Unassembled WGS sequence"/>
</dbReference>
<feature type="region of interest" description="Disordered" evidence="1">
    <location>
        <begin position="88"/>
        <end position="120"/>
    </location>
</feature>
<feature type="domain" description="Plastocyanin-like" evidence="2">
    <location>
        <begin position="31"/>
        <end position="102"/>
    </location>
</feature>
<keyword evidence="4" id="KW-1185">Reference proteome</keyword>
<reference evidence="3 4" key="1">
    <citation type="submission" date="2020-05" db="EMBL/GenBank/DDBJ databases">
        <title>Genome Sequencing of Type Strains.</title>
        <authorList>
            <person name="Lemaire J.F."/>
            <person name="Inderbitzin P."/>
            <person name="Gregorio O.A."/>
            <person name="Collins S.B."/>
            <person name="Wespe N."/>
            <person name="Knight-Connoni V."/>
        </authorList>
    </citation>
    <scope>NUCLEOTIDE SEQUENCE [LARGE SCALE GENOMIC DNA]</scope>
    <source>
        <strain evidence="3 4">ATCC 25174</strain>
    </source>
</reference>
<dbReference type="GO" id="GO:0005507">
    <property type="term" value="F:copper ion binding"/>
    <property type="evidence" value="ECO:0007669"/>
    <property type="project" value="InterPro"/>
</dbReference>
<gene>
    <name evidence="3" type="ORF">HP550_07020</name>
</gene>
<evidence type="ECO:0000256" key="1">
    <source>
        <dbReference type="SAM" id="MobiDB-lite"/>
    </source>
</evidence>
<evidence type="ECO:0000313" key="4">
    <source>
        <dbReference type="Proteomes" id="UP000565724"/>
    </source>
</evidence>
<comment type="caution">
    <text evidence="3">The sequence shown here is derived from an EMBL/GenBank/DDBJ whole genome shotgun (WGS) entry which is preliminary data.</text>
</comment>
<evidence type="ECO:0000259" key="2">
    <source>
        <dbReference type="Pfam" id="PF07732"/>
    </source>
</evidence>
<accession>A0A7Y6A1Y0</accession>
<sequence>MAVILAEGGPRAGGRILRRDLRAAPTDVDLAGRIVRTWAHDGVIPGKGIRLGAGDELGVRVTNSLPAETTVHWHALAVSNDMDGVPGLTQDAVPPSGALEYAQRSRTRDVLVPSARRRPA</sequence>
<proteinExistence type="predicted"/>
<dbReference type="AlphaFoldDB" id="A0A7Y6A1Y0"/>
<dbReference type="EMBL" id="JABMCI010000057">
    <property type="protein sequence ID" value="NUU16999.1"/>
    <property type="molecule type" value="Genomic_DNA"/>
</dbReference>